<dbReference type="RefSeq" id="WP_036871955.1">
    <property type="nucleotide sequence ID" value="NZ_JRNN01000029.1"/>
</dbReference>
<protein>
    <submittedName>
        <fullName evidence="1">Uncharacterized protein</fullName>
    </submittedName>
</protein>
<reference evidence="1 2" key="1">
    <citation type="submission" date="2014-07" db="EMBL/GenBank/DDBJ databases">
        <authorList>
            <person name="McCorrison J."/>
            <person name="Sanka R."/>
            <person name="Torralba M."/>
            <person name="Gillis M."/>
            <person name="Haft D.H."/>
            <person name="Methe B."/>
            <person name="Sutton G."/>
            <person name="Nelson K.E."/>
        </authorList>
    </citation>
    <scope>NUCLEOTIDE SEQUENCE [LARGE SCALE GENOMIC DNA]</scope>
    <source>
        <strain evidence="1 2">DNF00853</strain>
    </source>
</reference>
<evidence type="ECO:0000313" key="2">
    <source>
        <dbReference type="Proteomes" id="UP000029556"/>
    </source>
</evidence>
<dbReference type="Proteomes" id="UP000029556">
    <property type="component" value="Unassembled WGS sequence"/>
</dbReference>
<evidence type="ECO:0000313" key="1">
    <source>
        <dbReference type="EMBL" id="KGF36221.1"/>
    </source>
</evidence>
<dbReference type="EMBL" id="JRNN01000029">
    <property type="protein sequence ID" value="KGF36221.1"/>
    <property type="molecule type" value="Genomic_DNA"/>
</dbReference>
<comment type="caution">
    <text evidence="1">The sequence shown here is derived from an EMBL/GenBank/DDBJ whole genome shotgun (WGS) entry which is preliminary data.</text>
</comment>
<sequence>MKKELAFILFLLIVCTSSGDHHKYVISVSQCSEDIWCDQLKHELITGQYVHDNIELRFASANDNDQRQISQINRWSMTA</sequence>
<name>A0A095ZPB1_9BACT</name>
<gene>
    <name evidence="1" type="ORF">HMPREF2137_02850</name>
</gene>
<dbReference type="AlphaFoldDB" id="A0A095ZPB1"/>
<accession>A0A095ZPB1</accession>
<organism evidence="1 2">
    <name type="scientific">Hoylesella buccalis DNF00853</name>
    <dbReference type="NCBI Taxonomy" id="1401074"/>
    <lineage>
        <taxon>Bacteria</taxon>
        <taxon>Pseudomonadati</taxon>
        <taxon>Bacteroidota</taxon>
        <taxon>Bacteroidia</taxon>
        <taxon>Bacteroidales</taxon>
        <taxon>Prevotellaceae</taxon>
        <taxon>Hoylesella</taxon>
    </lineage>
</organism>
<proteinExistence type="predicted"/>